<dbReference type="SUPFAM" id="SSF53474">
    <property type="entry name" value="alpha/beta-Hydrolases"/>
    <property type="match status" value="1"/>
</dbReference>
<evidence type="ECO:0000313" key="2">
    <source>
        <dbReference type="Proteomes" id="UP000654075"/>
    </source>
</evidence>
<feature type="non-terminal residue" evidence="1">
    <location>
        <position position="235"/>
    </location>
</feature>
<comment type="caution">
    <text evidence="1">The sequence shown here is derived from an EMBL/GenBank/DDBJ whole genome shotgun (WGS) entry which is preliminary data.</text>
</comment>
<evidence type="ECO:0008006" key="3">
    <source>
        <dbReference type="Google" id="ProtNLM"/>
    </source>
</evidence>
<protein>
    <recommendedName>
        <fullName evidence="3">Alpha/beta hydrolase</fullName>
    </recommendedName>
</protein>
<sequence>AGAFYSREMGTGAQFLQCAIGYVTSRADCPPDKLSTSAWIPRKDSILRFGLGHVEASFAGGFFPFLPSVEYSQSMDTLKELVEELVHSYNFRQEKDRQSLRLETISGEQFKMQAQMSRNLHTDERLSTVPVQFTEGERVGYVSDEVLLDIRSPSKPEALVFIHGFNCDVATALGRVAQTFSLGSMESHIIPFVFSYAGGMELTYFQARNTFPDYGADLASFLTQLSEHFHEASSL</sequence>
<dbReference type="Proteomes" id="UP000654075">
    <property type="component" value="Unassembled WGS sequence"/>
</dbReference>
<proteinExistence type="predicted"/>
<gene>
    <name evidence="1" type="ORF">PGLA1383_LOCUS17753</name>
</gene>
<dbReference type="InterPro" id="IPR029058">
    <property type="entry name" value="AB_hydrolase_fold"/>
</dbReference>
<dbReference type="PANTHER" id="PTHR36513">
    <property type="entry name" value="ABC TRANSMEMBRANE TYPE-1 DOMAIN-CONTAINING PROTEIN"/>
    <property type="match status" value="1"/>
</dbReference>
<dbReference type="OrthoDB" id="10251508at2759"/>
<dbReference type="EMBL" id="CAJNNV010011087">
    <property type="protein sequence ID" value="CAE8599406.1"/>
    <property type="molecule type" value="Genomic_DNA"/>
</dbReference>
<dbReference type="AlphaFoldDB" id="A0A813ENU6"/>
<accession>A0A813ENU6</accession>
<reference evidence="1" key="1">
    <citation type="submission" date="2021-02" db="EMBL/GenBank/DDBJ databases">
        <authorList>
            <person name="Dougan E. K."/>
            <person name="Rhodes N."/>
            <person name="Thang M."/>
            <person name="Chan C."/>
        </authorList>
    </citation>
    <scope>NUCLEOTIDE SEQUENCE</scope>
</reference>
<name>A0A813ENU6_POLGL</name>
<evidence type="ECO:0000313" key="1">
    <source>
        <dbReference type="EMBL" id="CAE8599406.1"/>
    </source>
</evidence>
<keyword evidence="2" id="KW-1185">Reference proteome</keyword>
<dbReference type="PANTHER" id="PTHR36513:SF1">
    <property type="entry name" value="TRANSMEMBRANE PROTEIN"/>
    <property type="match status" value="1"/>
</dbReference>
<organism evidence="1 2">
    <name type="scientific">Polarella glacialis</name>
    <name type="common">Dinoflagellate</name>
    <dbReference type="NCBI Taxonomy" id="89957"/>
    <lineage>
        <taxon>Eukaryota</taxon>
        <taxon>Sar</taxon>
        <taxon>Alveolata</taxon>
        <taxon>Dinophyceae</taxon>
        <taxon>Suessiales</taxon>
        <taxon>Suessiaceae</taxon>
        <taxon>Polarella</taxon>
    </lineage>
</organism>